<dbReference type="PANTHER" id="PTHR13610">
    <property type="entry name" value="METHYLTRANSFERASE DOMAIN-CONTAINING PROTEIN"/>
    <property type="match status" value="1"/>
</dbReference>
<dbReference type="PANTHER" id="PTHR13610:SF11">
    <property type="entry name" value="METHYLTRANSFERASE DOMAIN-CONTAINING PROTEIN"/>
    <property type="match status" value="1"/>
</dbReference>
<dbReference type="InterPro" id="IPR029063">
    <property type="entry name" value="SAM-dependent_MTases_sf"/>
</dbReference>
<evidence type="ECO:0000256" key="2">
    <source>
        <dbReference type="ARBA" id="ARBA00022679"/>
    </source>
</evidence>
<proteinExistence type="predicted"/>
<keyword evidence="1" id="KW-0489">Methyltransferase</keyword>
<evidence type="ECO:0000313" key="4">
    <source>
        <dbReference type="EMBL" id="GAJ18337.1"/>
    </source>
</evidence>
<organism evidence="4">
    <name type="scientific">marine sediment metagenome</name>
    <dbReference type="NCBI Taxonomy" id="412755"/>
    <lineage>
        <taxon>unclassified sequences</taxon>
        <taxon>metagenomes</taxon>
        <taxon>ecological metagenomes</taxon>
    </lineage>
</organism>
<dbReference type="InterPro" id="IPR026170">
    <property type="entry name" value="FAM173A/B"/>
</dbReference>
<dbReference type="SUPFAM" id="SSF53335">
    <property type="entry name" value="S-adenosyl-L-methionine-dependent methyltransferases"/>
    <property type="match status" value="1"/>
</dbReference>
<dbReference type="CDD" id="cd02440">
    <property type="entry name" value="AdoMet_MTases"/>
    <property type="match status" value="1"/>
</dbReference>
<protein>
    <submittedName>
        <fullName evidence="4">Uncharacterized protein</fullName>
    </submittedName>
</protein>
<dbReference type="AlphaFoldDB" id="X1VI96"/>
<dbReference type="GO" id="GO:0032259">
    <property type="term" value="P:methylation"/>
    <property type="evidence" value="ECO:0007669"/>
    <property type="project" value="UniProtKB-KW"/>
</dbReference>
<name>X1VI96_9ZZZZ</name>
<accession>X1VI96</accession>
<comment type="caution">
    <text evidence="4">The sequence shown here is derived from an EMBL/GenBank/DDBJ whole genome shotgun (WGS) entry which is preliminary data.</text>
</comment>
<evidence type="ECO:0000256" key="1">
    <source>
        <dbReference type="ARBA" id="ARBA00022603"/>
    </source>
</evidence>
<evidence type="ECO:0000256" key="3">
    <source>
        <dbReference type="ARBA" id="ARBA00022691"/>
    </source>
</evidence>
<keyword evidence="3" id="KW-0949">S-adenosyl-L-methionine</keyword>
<dbReference type="EMBL" id="BARW01037815">
    <property type="protein sequence ID" value="GAJ18337.1"/>
    <property type="molecule type" value="Genomic_DNA"/>
</dbReference>
<dbReference type="GO" id="GO:0031151">
    <property type="term" value="F:histone H3K79 methyltransferase activity"/>
    <property type="evidence" value="ECO:0007669"/>
    <property type="project" value="InterPro"/>
</dbReference>
<sequence>MDNNEAPIEQVSKTQQKFTSLVEWGPTPPGVVKKMLELAQVGSEDIVYDLGCGDARILMMAVKEFGVRKAVGYEIKQDLYEDSIKEIKKQNLQNRIALIRDDLLNADLSEASVITLFLSITANEHLRHKLEREAKPSTRIVSYVHPMKRWLANSTELRPADRLYLYVVPRAFQIMPD</sequence>
<gene>
    <name evidence="4" type="ORF">S12H4_58272</name>
</gene>
<reference evidence="4" key="1">
    <citation type="journal article" date="2014" name="Front. Microbiol.">
        <title>High frequency of phylogenetically diverse reductive dehalogenase-homologous genes in deep subseafloor sedimentary metagenomes.</title>
        <authorList>
            <person name="Kawai M."/>
            <person name="Futagami T."/>
            <person name="Toyoda A."/>
            <person name="Takaki Y."/>
            <person name="Nishi S."/>
            <person name="Hori S."/>
            <person name="Arai W."/>
            <person name="Tsubouchi T."/>
            <person name="Morono Y."/>
            <person name="Uchiyama I."/>
            <person name="Ito T."/>
            <person name="Fujiyama A."/>
            <person name="Inagaki F."/>
            <person name="Takami H."/>
        </authorList>
    </citation>
    <scope>NUCLEOTIDE SEQUENCE</scope>
    <source>
        <strain evidence="4">Expedition CK06-06</strain>
    </source>
</reference>
<dbReference type="Pfam" id="PF12847">
    <property type="entry name" value="Methyltransf_18"/>
    <property type="match status" value="1"/>
</dbReference>
<dbReference type="Gene3D" id="3.40.50.150">
    <property type="entry name" value="Vaccinia Virus protein VP39"/>
    <property type="match status" value="1"/>
</dbReference>
<keyword evidence="2" id="KW-0808">Transferase</keyword>